<feature type="compositionally biased region" description="Polar residues" evidence="1">
    <location>
        <begin position="110"/>
        <end position="120"/>
    </location>
</feature>
<organism evidence="3 4">
    <name type="scientific">Microbacterium nanhaiense</name>
    <dbReference type="NCBI Taxonomy" id="1301026"/>
    <lineage>
        <taxon>Bacteria</taxon>
        <taxon>Bacillati</taxon>
        <taxon>Actinomycetota</taxon>
        <taxon>Actinomycetes</taxon>
        <taxon>Micrococcales</taxon>
        <taxon>Microbacteriaceae</taxon>
        <taxon>Microbacterium</taxon>
    </lineage>
</organism>
<name>A0ABQ2MXQ9_9MICO</name>
<keyword evidence="2" id="KW-1133">Transmembrane helix</keyword>
<keyword evidence="2" id="KW-0472">Membrane</keyword>
<evidence type="ECO:0000256" key="1">
    <source>
        <dbReference type="SAM" id="MobiDB-lite"/>
    </source>
</evidence>
<evidence type="ECO:0000256" key="2">
    <source>
        <dbReference type="SAM" id="Phobius"/>
    </source>
</evidence>
<keyword evidence="4" id="KW-1185">Reference proteome</keyword>
<proteinExistence type="predicted"/>
<reference evidence="4" key="1">
    <citation type="journal article" date="2019" name="Int. J. Syst. Evol. Microbiol.">
        <title>The Global Catalogue of Microorganisms (GCM) 10K type strain sequencing project: providing services to taxonomists for standard genome sequencing and annotation.</title>
        <authorList>
            <consortium name="The Broad Institute Genomics Platform"/>
            <consortium name="The Broad Institute Genome Sequencing Center for Infectious Disease"/>
            <person name="Wu L."/>
            <person name="Ma J."/>
        </authorList>
    </citation>
    <scope>NUCLEOTIDE SEQUENCE [LARGE SCALE GENOMIC DNA]</scope>
    <source>
        <strain evidence="4">CGMCC 4.7181</strain>
    </source>
</reference>
<feature type="transmembrane region" description="Helical" evidence="2">
    <location>
        <begin position="38"/>
        <end position="57"/>
    </location>
</feature>
<feature type="transmembrane region" description="Helical" evidence="2">
    <location>
        <begin position="69"/>
        <end position="96"/>
    </location>
</feature>
<evidence type="ECO:0008006" key="5">
    <source>
        <dbReference type="Google" id="ProtNLM"/>
    </source>
</evidence>
<protein>
    <recommendedName>
        <fullName evidence="5">Sulfate permease</fullName>
    </recommendedName>
</protein>
<keyword evidence="2" id="KW-0812">Transmembrane</keyword>
<gene>
    <name evidence="3" type="ORF">GCM10010910_04110</name>
</gene>
<dbReference type="EMBL" id="BMMQ01000001">
    <property type="protein sequence ID" value="GGO59939.1"/>
    <property type="molecule type" value="Genomic_DNA"/>
</dbReference>
<dbReference type="Proteomes" id="UP000638043">
    <property type="component" value="Unassembled WGS sequence"/>
</dbReference>
<sequence>MILYLSFRLAGFLQVFFQRCMPTNILINVLRTRRGLKWSMVTWLIAPIYYLLARWFAEIIEAGGSGWVYIVMGIASWDALKMFVAGPTLSVVLLVTKIREAVSITRSEDPSVNPSENPSVYSRRRP</sequence>
<evidence type="ECO:0000313" key="4">
    <source>
        <dbReference type="Proteomes" id="UP000638043"/>
    </source>
</evidence>
<accession>A0ABQ2MXQ9</accession>
<evidence type="ECO:0000313" key="3">
    <source>
        <dbReference type="EMBL" id="GGO59939.1"/>
    </source>
</evidence>
<comment type="caution">
    <text evidence="3">The sequence shown here is derived from an EMBL/GenBank/DDBJ whole genome shotgun (WGS) entry which is preliminary data.</text>
</comment>
<feature type="region of interest" description="Disordered" evidence="1">
    <location>
        <begin position="106"/>
        <end position="126"/>
    </location>
</feature>